<dbReference type="Proteomes" id="UP000555728">
    <property type="component" value="Unassembled WGS sequence"/>
</dbReference>
<dbReference type="PROSITE" id="PS51898">
    <property type="entry name" value="TYR_RECOMBINASE"/>
    <property type="match status" value="1"/>
</dbReference>
<keyword evidence="3" id="KW-0238">DNA-binding</keyword>
<keyword evidence="7" id="KW-1185">Reference proteome</keyword>
<proteinExistence type="inferred from homology"/>
<dbReference type="GO" id="GO:0015074">
    <property type="term" value="P:DNA integration"/>
    <property type="evidence" value="ECO:0007669"/>
    <property type="project" value="UniProtKB-KW"/>
</dbReference>
<dbReference type="PANTHER" id="PTHR30629:SF2">
    <property type="entry name" value="PROPHAGE INTEGRASE INTS-RELATED"/>
    <property type="match status" value="1"/>
</dbReference>
<dbReference type="InterPro" id="IPR025166">
    <property type="entry name" value="Integrase_DNA_bind_dom"/>
</dbReference>
<dbReference type="InterPro" id="IPR002104">
    <property type="entry name" value="Integrase_catalytic"/>
</dbReference>
<evidence type="ECO:0000256" key="1">
    <source>
        <dbReference type="ARBA" id="ARBA00008857"/>
    </source>
</evidence>
<dbReference type="EMBL" id="JACIGI010000022">
    <property type="protein sequence ID" value="MBB4286825.1"/>
    <property type="molecule type" value="Genomic_DNA"/>
</dbReference>
<dbReference type="Gene3D" id="1.10.150.130">
    <property type="match status" value="1"/>
</dbReference>
<feature type="domain" description="Tyr recombinase" evidence="5">
    <location>
        <begin position="198"/>
        <end position="375"/>
    </location>
</feature>
<dbReference type="InterPro" id="IPR011010">
    <property type="entry name" value="DNA_brk_join_enz"/>
</dbReference>
<reference evidence="6 7" key="1">
    <citation type="submission" date="2020-08" db="EMBL/GenBank/DDBJ databases">
        <title>Genome sequencing of Purple Non-Sulfur Bacteria from various extreme environments.</title>
        <authorList>
            <person name="Mayer M."/>
        </authorList>
    </citation>
    <scope>NUCLEOTIDE SEQUENCE [LARGE SCALE GENOMIC DNA]</scope>
    <source>
        <strain evidence="6 7">JA135</strain>
    </source>
</reference>
<dbReference type="InterPro" id="IPR010998">
    <property type="entry name" value="Integrase_recombinase_N"/>
</dbReference>
<dbReference type="SUPFAM" id="SSF56349">
    <property type="entry name" value="DNA breaking-rejoining enzymes"/>
    <property type="match status" value="1"/>
</dbReference>
<dbReference type="Pfam" id="PF22022">
    <property type="entry name" value="Phage_int_M"/>
    <property type="match status" value="1"/>
</dbReference>
<dbReference type="Gene3D" id="3.30.160.390">
    <property type="entry name" value="Integrase, DNA-binding domain"/>
    <property type="match status" value="1"/>
</dbReference>
<evidence type="ECO:0000313" key="6">
    <source>
        <dbReference type="EMBL" id="MBB4286825.1"/>
    </source>
</evidence>
<comment type="caution">
    <text evidence="6">The sequence shown here is derived from an EMBL/GenBank/DDBJ whole genome shotgun (WGS) entry which is preliminary data.</text>
</comment>
<comment type="similarity">
    <text evidence="1">Belongs to the 'phage' integrase family.</text>
</comment>
<evidence type="ECO:0000259" key="5">
    <source>
        <dbReference type="PROSITE" id="PS51898"/>
    </source>
</evidence>
<accession>A0A7W6S1T0</accession>
<dbReference type="GO" id="GO:0003677">
    <property type="term" value="F:DNA binding"/>
    <property type="evidence" value="ECO:0007669"/>
    <property type="project" value="UniProtKB-KW"/>
</dbReference>
<dbReference type="InterPro" id="IPR053876">
    <property type="entry name" value="Phage_int_M"/>
</dbReference>
<name>A0A7W6S1T0_9PROT</name>
<dbReference type="GO" id="GO:0006310">
    <property type="term" value="P:DNA recombination"/>
    <property type="evidence" value="ECO:0007669"/>
    <property type="project" value="UniProtKB-KW"/>
</dbReference>
<dbReference type="Pfam" id="PF13356">
    <property type="entry name" value="Arm-DNA-bind_3"/>
    <property type="match status" value="1"/>
</dbReference>
<dbReference type="RefSeq" id="WP_184435999.1">
    <property type="nucleotide sequence ID" value="NZ_JACIGI010000022.1"/>
</dbReference>
<keyword evidence="2" id="KW-0229">DNA integration</keyword>
<organism evidence="6 7">
    <name type="scientific">Roseospira goensis</name>
    <dbReference type="NCBI Taxonomy" id="391922"/>
    <lineage>
        <taxon>Bacteria</taxon>
        <taxon>Pseudomonadati</taxon>
        <taxon>Pseudomonadota</taxon>
        <taxon>Alphaproteobacteria</taxon>
        <taxon>Rhodospirillales</taxon>
        <taxon>Rhodospirillaceae</taxon>
        <taxon>Roseospira</taxon>
    </lineage>
</organism>
<evidence type="ECO:0000256" key="2">
    <source>
        <dbReference type="ARBA" id="ARBA00022908"/>
    </source>
</evidence>
<dbReference type="Gene3D" id="1.10.443.10">
    <property type="entry name" value="Intergrase catalytic core"/>
    <property type="match status" value="1"/>
</dbReference>
<dbReference type="CDD" id="cd00801">
    <property type="entry name" value="INT_P4_C"/>
    <property type="match status" value="1"/>
</dbReference>
<dbReference type="Pfam" id="PF00589">
    <property type="entry name" value="Phage_integrase"/>
    <property type="match status" value="1"/>
</dbReference>
<evidence type="ECO:0000256" key="4">
    <source>
        <dbReference type="ARBA" id="ARBA00023172"/>
    </source>
</evidence>
<evidence type="ECO:0000313" key="7">
    <source>
        <dbReference type="Proteomes" id="UP000555728"/>
    </source>
</evidence>
<sequence length="399" mass="45081">MGRLTAAAVRALKTPGRYGDGRGLMLVVDKGGSRKWVLRIQVDGRRRDIGLGSVETVSLAEARAAAEAIRKQYRDGKDPVADRRKARETIPTFADAARLCHQENRPAWKNPKHAAQWLSSLEQHVFPSLGDIRVDRIDGPMVRDTLAGIWLTVPETARRVRQRILTVMDWSRAKGFRSEELPVRAIARGLPRQPKQDRHFEALPWQDVPAFVRGLRAYTAGPAVKLGFEFMILTAARSGEMRGARWDEIDREARQWRIPGNRMKAGRPHVVPLSDRALEILDQAWALRRSDDQALVFEGARPGRPMSDMTLTMTLRRMEVNATAHGFRSSFRDWAAETTNVPREVAEQALAHTLKDKVERAYRRSDLLEKRRLLMEQWAATVTAEDRGATVVPMARPGA</sequence>
<dbReference type="AlphaFoldDB" id="A0A7W6S1T0"/>
<dbReference type="InterPro" id="IPR050808">
    <property type="entry name" value="Phage_Integrase"/>
</dbReference>
<dbReference type="PANTHER" id="PTHR30629">
    <property type="entry name" value="PROPHAGE INTEGRASE"/>
    <property type="match status" value="1"/>
</dbReference>
<dbReference type="InterPro" id="IPR013762">
    <property type="entry name" value="Integrase-like_cat_sf"/>
</dbReference>
<evidence type="ECO:0000256" key="3">
    <source>
        <dbReference type="ARBA" id="ARBA00023125"/>
    </source>
</evidence>
<dbReference type="InterPro" id="IPR038488">
    <property type="entry name" value="Integrase_DNA-bd_sf"/>
</dbReference>
<keyword evidence="4" id="KW-0233">DNA recombination</keyword>
<gene>
    <name evidence="6" type="ORF">GGD88_002566</name>
</gene>
<protein>
    <submittedName>
        <fullName evidence="6">Integrase</fullName>
    </submittedName>
</protein>